<dbReference type="RefSeq" id="WP_073593244.1">
    <property type="nucleotide sequence ID" value="NZ_MRCE01000007.1"/>
</dbReference>
<dbReference type="InterPro" id="IPR011990">
    <property type="entry name" value="TPR-like_helical_dom_sf"/>
</dbReference>
<evidence type="ECO:0000256" key="1">
    <source>
        <dbReference type="ARBA" id="ARBA00022737"/>
    </source>
</evidence>
<dbReference type="Gene3D" id="1.25.40.10">
    <property type="entry name" value="Tetratricopeptide repeat domain"/>
    <property type="match status" value="1"/>
</dbReference>
<organism evidence="4 5">
    <name type="scientific">[Phormidium ambiguum] IAM M-71</name>
    <dbReference type="NCBI Taxonomy" id="454136"/>
    <lineage>
        <taxon>Bacteria</taxon>
        <taxon>Bacillati</taxon>
        <taxon>Cyanobacteriota</taxon>
        <taxon>Cyanophyceae</taxon>
        <taxon>Oscillatoriophycideae</taxon>
        <taxon>Aerosakkonematales</taxon>
        <taxon>Aerosakkonemataceae</taxon>
        <taxon>Floridanema</taxon>
    </lineage>
</organism>
<sequence>MKVNNCVNKRFNQPLIWLAFSILAGWGASALMLAQPSFAQADSLRLQPGASPRRIQPGTSATPGDYEVKEDKLQKCVVNATDNKKNCTDVVSGYGQIVSYGTDIYSQGNLADAEKIFRQLISSYPKEPTPYLRLGVILERQGRGEEAIAEYRKAIEINPKHAVARNSLGVALAKQGQLSDAIEQWNEALKINAEYPDALTNLGLAFLQQGNKDEGVTNLKKAREIFIKRKEFSKAKQVEEILQQVDSRAT</sequence>
<dbReference type="SMART" id="SM00028">
    <property type="entry name" value="TPR"/>
    <property type="match status" value="3"/>
</dbReference>
<dbReference type="PANTHER" id="PTHR44858">
    <property type="entry name" value="TETRATRICOPEPTIDE REPEAT PROTEIN 6"/>
    <property type="match status" value="1"/>
</dbReference>
<gene>
    <name evidence="4" type="ORF">NIES2119_09300</name>
</gene>
<proteinExistence type="predicted"/>
<dbReference type="AlphaFoldDB" id="A0A1U7INB2"/>
<dbReference type="Pfam" id="PF13432">
    <property type="entry name" value="TPR_16"/>
    <property type="match status" value="1"/>
</dbReference>
<dbReference type="Proteomes" id="UP000185860">
    <property type="component" value="Unassembled WGS sequence"/>
</dbReference>
<dbReference type="PANTHER" id="PTHR44858:SF1">
    <property type="entry name" value="UDP-N-ACETYLGLUCOSAMINE--PEPTIDE N-ACETYLGLUCOSAMINYLTRANSFERASE SPINDLY-RELATED"/>
    <property type="match status" value="1"/>
</dbReference>
<evidence type="ECO:0000256" key="2">
    <source>
        <dbReference type="ARBA" id="ARBA00022803"/>
    </source>
</evidence>
<dbReference type="Pfam" id="PF13414">
    <property type="entry name" value="TPR_11"/>
    <property type="match status" value="1"/>
</dbReference>
<dbReference type="STRING" id="454136.NIES2119_09300"/>
<dbReference type="PROSITE" id="PS50293">
    <property type="entry name" value="TPR_REGION"/>
    <property type="match status" value="1"/>
</dbReference>
<dbReference type="InterPro" id="IPR019734">
    <property type="entry name" value="TPR_rpt"/>
</dbReference>
<reference evidence="4 5" key="1">
    <citation type="submission" date="2016-11" db="EMBL/GenBank/DDBJ databases">
        <title>Draft Genome Sequences of Nine Cyanobacterial Strains from Diverse Habitats.</title>
        <authorList>
            <person name="Zhu T."/>
            <person name="Hou S."/>
            <person name="Lu X."/>
            <person name="Hess W.R."/>
        </authorList>
    </citation>
    <scope>NUCLEOTIDE SEQUENCE [LARGE SCALE GENOMIC DNA]</scope>
    <source>
        <strain evidence="4 5">IAM M-71</strain>
    </source>
</reference>
<dbReference type="EMBL" id="MRCE01000007">
    <property type="protein sequence ID" value="OKH38831.1"/>
    <property type="molecule type" value="Genomic_DNA"/>
</dbReference>
<comment type="caution">
    <text evidence="4">The sequence shown here is derived from an EMBL/GenBank/DDBJ whole genome shotgun (WGS) entry which is preliminary data.</text>
</comment>
<dbReference type="SUPFAM" id="SSF48452">
    <property type="entry name" value="TPR-like"/>
    <property type="match status" value="1"/>
</dbReference>
<dbReference type="InterPro" id="IPR050498">
    <property type="entry name" value="Ycf3"/>
</dbReference>
<evidence type="ECO:0000256" key="3">
    <source>
        <dbReference type="PROSITE-ProRule" id="PRU00339"/>
    </source>
</evidence>
<keyword evidence="2 3" id="KW-0802">TPR repeat</keyword>
<feature type="repeat" description="TPR" evidence="3">
    <location>
        <begin position="162"/>
        <end position="195"/>
    </location>
</feature>
<feature type="repeat" description="TPR" evidence="3">
    <location>
        <begin position="128"/>
        <end position="161"/>
    </location>
</feature>
<name>A0A1U7INB2_9CYAN</name>
<protein>
    <submittedName>
        <fullName evidence="4">Uncharacterized protein</fullName>
    </submittedName>
</protein>
<evidence type="ECO:0000313" key="5">
    <source>
        <dbReference type="Proteomes" id="UP000185860"/>
    </source>
</evidence>
<dbReference type="PROSITE" id="PS50005">
    <property type="entry name" value="TPR"/>
    <property type="match status" value="2"/>
</dbReference>
<evidence type="ECO:0000313" key="4">
    <source>
        <dbReference type="EMBL" id="OKH38831.1"/>
    </source>
</evidence>
<accession>A0A1U7INB2</accession>
<keyword evidence="1" id="KW-0677">Repeat</keyword>